<evidence type="ECO:0000256" key="5">
    <source>
        <dbReference type="ARBA" id="ARBA00023150"/>
    </source>
</evidence>
<dbReference type="UniPathway" id="UPA00344"/>
<dbReference type="GO" id="GO:0030366">
    <property type="term" value="F:molybdopterin synthase activity"/>
    <property type="evidence" value="ECO:0007669"/>
    <property type="project" value="UniProtKB-EC"/>
</dbReference>
<gene>
    <name evidence="12" type="ORF">CEK71_10485</name>
</gene>
<dbReference type="InterPro" id="IPR003448">
    <property type="entry name" value="Mopterin_biosynth_MoaE"/>
</dbReference>
<evidence type="ECO:0000256" key="9">
    <source>
        <dbReference type="ARBA" id="ARBA00030781"/>
    </source>
</evidence>
<keyword evidence="13" id="KW-1185">Reference proteome</keyword>
<sequence>MAVIVTGAGFDPWQELQAYQQAAQGLAGQVGATSVFVGTMRDFNEGSGVQAMTLEHYPGMTEKQLAAIVAEAGRQWQVLDALIIHRVGELLPNDPIVLVAVWTSHRGDAFDACRYIMEALKSKAPFWKKERLLSADERWVGKNTDGYHRAP</sequence>
<comment type="subunit">
    <text evidence="6">Heterotetramer of 2 MoaD subunits and 2 MoaE subunits. Also stable as homodimer. The enzyme changes between these two forms during catalysis.</text>
</comment>
<name>A0A1Z4BYU7_9GAMM</name>
<organism evidence="12 13">
    <name type="scientific">Methylovulum psychrotolerans</name>
    <dbReference type="NCBI Taxonomy" id="1704499"/>
    <lineage>
        <taxon>Bacteria</taxon>
        <taxon>Pseudomonadati</taxon>
        <taxon>Pseudomonadota</taxon>
        <taxon>Gammaproteobacteria</taxon>
        <taxon>Methylococcales</taxon>
        <taxon>Methylococcaceae</taxon>
        <taxon>Methylovulum</taxon>
    </lineage>
</organism>
<evidence type="ECO:0000256" key="3">
    <source>
        <dbReference type="ARBA" id="ARBA00011950"/>
    </source>
</evidence>
<evidence type="ECO:0000256" key="2">
    <source>
        <dbReference type="ARBA" id="ARBA00005426"/>
    </source>
</evidence>
<evidence type="ECO:0000256" key="6">
    <source>
        <dbReference type="ARBA" id="ARBA00026066"/>
    </source>
</evidence>
<dbReference type="EC" id="2.8.1.12" evidence="3"/>
<dbReference type="EMBL" id="CP022129">
    <property type="protein sequence ID" value="ASF46466.1"/>
    <property type="molecule type" value="Genomic_DNA"/>
</dbReference>
<dbReference type="OrthoDB" id="9803224at2"/>
<protein>
    <recommendedName>
        <fullName evidence="4">Molybdopterin synthase catalytic subunit</fullName>
        <ecNumber evidence="3">2.8.1.12</ecNumber>
    </recommendedName>
    <alternativeName>
        <fullName evidence="9">MPT synthase subunit 2</fullName>
    </alternativeName>
    <alternativeName>
        <fullName evidence="7">Molybdenum cofactor biosynthesis protein E</fullName>
    </alternativeName>
    <alternativeName>
        <fullName evidence="8">Molybdopterin-converting factor large subunit</fullName>
    </alternativeName>
    <alternativeName>
        <fullName evidence="10">Molybdopterin-converting factor subunit 2</fullName>
    </alternativeName>
</protein>
<evidence type="ECO:0000256" key="4">
    <source>
        <dbReference type="ARBA" id="ARBA00013858"/>
    </source>
</evidence>
<evidence type="ECO:0000256" key="1">
    <source>
        <dbReference type="ARBA" id="ARBA00005046"/>
    </source>
</evidence>
<dbReference type="Gene3D" id="3.90.1170.40">
    <property type="entry name" value="Molybdopterin biosynthesis MoaE subunit"/>
    <property type="match status" value="1"/>
</dbReference>
<dbReference type="AlphaFoldDB" id="A0A1Z4BYU7"/>
<dbReference type="GO" id="GO:0006777">
    <property type="term" value="P:Mo-molybdopterin cofactor biosynthetic process"/>
    <property type="evidence" value="ECO:0007669"/>
    <property type="project" value="UniProtKB-KW"/>
</dbReference>
<keyword evidence="5" id="KW-0501">Molybdenum cofactor biosynthesis</keyword>
<dbReference type="CDD" id="cd00756">
    <property type="entry name" value="MoaE"/>
    <property type="match status" value="1"/>
</dbReference>
<accession>A0A1Z4BYU7</accession>
<dbReference type="Proteomes" id="UP000197019">
    <property type="component" value="Chromosome"/>
</dbReference>
<comment type="catalytic activity">
    <reaction evidence="11">
        <text>2 [molybdopterin-synthase sulfur-carrier protein]-C-terminal-Gly-aminoethanethioate + cyclic pyranopterin phosphate + H2O = molybdopterin + 2 [molybdopterin-synthase sulfur-carrier protein]-C-terminal Gly-Gly + 2 H(+)</text>
        <dbReference type="Rhea" id="RHEA:26333"/>
        <dbReference type="Rhea" id="RHEA-COMP:12202"/>
        <dbReference type="Rhea" id="RHEA-COMP:19907"/>
        <dbReference type="ChEBI" id="CHEBI:15377"/>
        <dbReference type="ChEBI" id="CHEBI:15378"/>
        <dbReference type="ChEBI" id="CHEBI:58698"/>
        <dbReference type="ChEBI" id="CHEBI:59648"/>
        <dbReference type="ChEBI" id="CHEBI:90778"/>
        <dbReference type="ChEBI" id="CHEBI:232372"/>
        <dbReference type="EC" id="2.8.1.12"/>
    </reaction>
</comment>
<dbReference type="KEGG" id="mpsy:CEK71_10485"/>
<dbReference type="SUPFAM" id="SSF54690">
    <property type="entry name" value="Molybdopterin synthase subunit MoaE"/>
    <property type="match status" value="1"/>
</dbReference>
<evidence type="ECO:0000256" key="7">
    <source>
        <dbReference type="ARBA" id="ARBA00029745"/>
    </source>
</evidence>
<evidence type="ECO:0000256" key="11">
    <source>
        <dbReference type="ARBA" id="ARBA00049878"/>
    </source>
</evidence>
<evidence type="ECO:0000313" key="13">
    <source>
        <dbReference type="Proteomes" id="UP000197019"/>
    </source>
</evidence>
<evidence type="ECO:0000313" key="12">
    <source>
        <dbReference type="EMBL" id="ASF46466.1"/>
    </source>
</evidence>
<dbReference type="Pfam" id="PF02391">
    <property type="entry name" value="MoaE"/>
    <property type="match status" value="1"/>
</dbReference>
<reference evidence="12 13" key="1">
    <citation type="submission" date="2017-06" db="EMBL/GenBank/DDBJ databases">
        <title>Genome Sequencing of the methanotroph Methylovulum psychrotolerants str. HV10-M2 isolated from a high-altitude environment.</title>
        <authorList>
            <person name="Mateos-Rivera A."/>
        </authorList>
    </citation>
    <scope>NUCLEOTIDE SEQUENCE [LARGE SCALE GENOMIC DNA]</scope>
    <source>
        <strain evidence="12 13">HV10_M2</strain>
    </source>
</reference>
<comment type="similarity">
    <text evidence="2">Belongs to the MoaE family.</text>
</comment>
<proteinExistence type="inferred from homology"/>
<evidence type="ECO:0000256" key="8">
    <source>
        <dbReference type="ARBA" id="ARBA00030407"/>
    </source>
</evidence>
<evidence type="ECO:0000256" key="10">
    <source>
        <dbReference type="ARBA" id="ARBA00032474"/>
    </source>
</evidence>
<dbReference type="PANTHER" id="PTHR23404">
    <property type="entry name" value="MOLYBDOPTERIN SYNTHASE RELATED"/>
    <property type="match status" value="1"/>
</dbReference>
<dbReference type="InterPro" id="IPR036563">
    <property type="entry name" value="MoaE_sf"/>
</dbReference>
<dbReference type="RefSeq" id="WP_088619338.1">
    <property type="nucleotide sequence ID" value="NZ_CP022129.1"/>
</dbReference>
<comment type="pathway">
    <text evidence="1">Cofactor biosynthesis; molybdopterin biosynthesis.</text>
</comment>